<feature type="region of interest" description="Disordered" evidence="3">
    <location>
        <begin position="196"/>
        <end position="239"/>
    </location>
</feature>
<feature type="compositionally biased region" description="Basic and acidic residues" evidence="3">
    <location>
        <begin position="577"/>
        <end position="594"/>
    </location>
</feature>
<dbReference type="Gene3D" id="2.30.29.30">
    <property type="entry name" value="Pleckstrin-homology domain (PH domain)/Phosphotyrosine-binding domain (PTB)"/>
    <property type="match status" value="1"/>
</dbReference>
<dbReference type="VEuPathDB" id="FungiDB:CJJ09_005034"/>
<reference evidence="5" key="4">
    <citation type="submission" date="2024-03" db="EMBL/GenBank/DDBJ databases">
        <title>Improved genome assembly of Candida auris strain B8441 and annotation of B11205.</title>
        <authorList>
            <person name="Cauldron N.C."/>
            <person name="Shea T."/>
            <person name="Cuomo C.A."/>
        </authorList>
    </citation>
    <scope>NUCLEOTIDE SEQUENCE</scope>
    <source>
        <strain evidence="5">B8441</strain>
    </source>
</reference>
<keyword evidence="1" id="KW-0132">Cell division</keyword>
<evidence type="ECO:0000313" key="5">
    <source>
        <dbReference type="EMBL" id="KAK8438775.1"/>
    </source>
</evidence>
<feature type="compositionally biased region" description="Polar residues" evidence="3">
    <location>
        <begin position="875"/>
        <end position="884"/>
    </location>
</feature>
<dbReference type="EMBL" id="PEKT02000008">
    <property type="protein sequence ID" value="PIS50555.1"/>
    <property type="molecule type" value="Genomic_DNA"/>
</dbReference>
<dbReference type="STRING" id="498019.A0A2H0ZIV3"/>
<dbReference type="GO" id="GO:0097271">
    <property type="term" value="P:protein localization to bud neck"/>
    <property type="evidence" value="ECO:0007669"/>
    <property type="project" value="TreeGrafter"/>
</dbReference>
<feature type="compositionally biased region" description="Polar residues" evidence="3">
    <location>
        <begin position="809"/>
        <end position="821"/>
    </location>
</feature>
<reference evidence="6" key="2">
    <citation type="submission" date="2017-11" db="EMBL/GenBank/DDBJ databases">
        <title>Candida auris genome assembly and annotation.</title>
        <authorList>
            <person name="Munoz J.F."/>
            <person name="Gade L.G."/>
            <person name="Chow N.A."/>
            <person name="Litvintseva A.P."/>
            <person name="Loparev V.N."/>
            <person name="Cuomo C.A."/>
        </authorList>
    </citation>
    <scope>NUCLEOTIDE SEQUENCE</scope>
    <source>
        <strain evidence="6">B8441</strain>
    </source>
</reference>
<feature type="domain" description="PH" evidence="4">
    <location>
        <begin position="1640"/>
        <end position="1751"/>
    </location>
</feature>
<feature type="region of interest" description="Disordered" evidence="3">
    <location>
        <begin position="1228"/>
        <end position="1262"/>
    </location>
</feature>
<feature type="compositionally biased region" description="Basic and acidic residues" evidence="3">
    <location>
        <begin position="630"/>
        <end position="642"/>
    </location>
</feature>
<dbReference type="InterPro" id="IPR011993">
    <property type="entry name" value="PH-like_dom_sf"/>
</dbReference>
<feature type="region of interest" description="Disordered" evidence="3">
    <location>
        <begin position="544"/>
        <end position="709"/>
    </location>
</feature>
<feature type="compositionally biased region" description="Polar residues" evidence="3">
    <location>
        <begin position="1233"/>
        <end position="1248"/>
    </location>
</feature>
<evidence type="ECO:0000259" key="4">
    <source>
        <dbReference type="PROSITE" id="PS50003"/>
    </source>
</evidence>
<feature type="compositionally biased region" description="Basic and acidic residues" evidence="3">
    <location>
        <begin position="441"/>
        <end position="450"/>
    </location>
</feature>
<gene>
    <name evidence="6" type="ORF">B9J08_004383</name>
    <name evidence="5" type="ORF">B9J08_05137</name>
</gene>
<feature type="compositionally biased region" description="Basic and acidic residues" evidence="3">
    <location>
        <begin position="86"/>
        <end position="97"/>
    </location>
</feature>
<feature type="compositionally biased region" description="Basic and acidic residues" evidence="3">
    <location>
        <begin position="851"/>
        <end position="873"/>
    </location>
</feature>
<dbReference type="VEuPathDB" id="FungiDB:B9J08_004383"/>
<accession>A0A2H0ZIV3</accession>
<dbReference type="EMBL" id="PEKT03000006">
    <property type="protein sequence ID" value="KAK8438775.1"/>
    <property type="molecule type" value="Genomic_DNA"/>
</dbReference>
<dbReference type="Pfam" id="PF00169">
    <property type="entry name" value="PH"/>
    <property type="match status" value="1"/>
</dbReference>
<dbReference type="InterPro" id="IPR001849">
    <property type="entry name" value="PH_domain"/>
</dbReference>
<dbReference type="CDD" id="cd13278">
    <property type="entry name" value="PH_Bud4"/>
    <property type="match status" value="1"/>
</dbReference>
<dbReference type="SMART" id="SM00233">
    <property type="entry name" value="PH"/>
    <property type="match status" value="1"/>
</dbReference>
<feature type="region of interest" description="Disordered" evidence="3">
    <location>
        <begin position="78"/>
        <end position="101"/>
    </location>
</feature>
<feature type="compositionally biased region" description="Acidic residues" evidence="3">
    <location>
        <begin position="783"/>
        <end position="792"/>
    </location>
</feature>
<dbReference type="InterPro" id="IPR052007">
    <property type="entry name" value="Bud4"/>
</dbReference>
<dbReference type="SUPFAM" id="SSF50729">
    <property type="entry name" value="PH domain-like"/>
    <property type="match status" value="1"/>
</dbReference>
<dbReference type="GO" id="GO:0000142">
    <property type="term" value="C:cellular bud neck contractile ring"/>
    <property type="evidence" value="ECO:0007669"/>
    <property type="project" value="TreeGrafter"/>
</dbReference>
<dbReference type="VEuPathDB" id="FungiDB:CJJ07_003269"/>
<feature type="compositionally biased region" description="Polar residues" evidence="3">
    <location>
        <begin position="230"/>
        <end position="239"/>
    </location>
</feature>
<dbReference type="VEuPathDB" id="FungiDB:CJI97_004446"/>
<evidence type="ECO:0000313" key="6">
    <source>
        <dbReference type="EMBL" id="PIS50555.1"/>
    </source>
</evidence>
<reference evidence="6 7" key="1">
    <citation type="journal article" date="2017" name="Clin. Infect. Dis.">
        <title>Simultaneous emergence of multidrug-resistant Candida auris on 3 continents confirmed by whole-genome sequencing and epidemiological analyses.</title>
        <authorList>
            <person name="Lockhart S.R."/>
            <person name="Etienne K.A."/>
            <person name="Vallabhaneni S."/>
            <person name="Farooqi J."/>
            <person name="Chowdhary A."/>
            <person name="Govender N.P."/>
            <person name="Colombo A.L."/>
            <person name="Calvo B."/>
            <person name="Cuomo C.A."/>
            <person name="Desjardins C.A."/>
            <person name="Berkow E.L."/>
            <person name="Castanheira M."/>
            <person name="Magobo R.E."/>
            <person name="Jabeen K."/>
            <person name="Asghar R.J."/>
            <person name="Meis J.F."/>
            <person name="Jackson B."/>
            <person name="Chiller T."/>
            <person name="Litvintseva A.P."/>
        </authorList>
    </citation>
    <scope>NUCLEOTIDE SEQUENCE [LARGE SCALE GENOMIC DNA]</scope>
    <source>
        <strain evidence="6 7">B8441</strain>
    </source>
</reference>
<protein>
    <recommendedName>
        <fullName evidence="4">PH domain-containing protein</fullName>
    </recommendedName>
</protein>
<dbReference type="Proteomes" id="UP000230249">
    <property type="component" value="Unassembled WGS sequence"/>
</dbReference>
<dbReference type="VEuPathDB" id="FungiDB:CJI96_0005405"/>
<feature type="compositionally biased region" description="Basic and acidic residues" evidence="3">
    <location>
        <begin position="772"/>
        <end position="782"/>
    </location>
</feature>
<feature type="compositionally biased region" description="Polar residues" evidence="3">
    <location>
        <begin position="145"/>
        <end position="160"/>
    </location>
</feature>
<keyword evidence="2" id="KW-0131">Cell cycle</keyword>
<evidence type="ECO:0000313" key="7">
    <source>
        <dbReference type="Proteomes" id="UP000230249"/>
    </source>
</evidence>
<dbReference type="VEuPathDB" id="FungiDB:QG37_04527"/>
<feature type="compositionally biased region" description="Acidic residues" evidence="3">
    <location>
        <begin position="693"/>
        <end position="704"/>
    </location>
</feature>
<feature type="region of interest" description="Disordered" evidence="3">
    <location>
        <begin position="139"/>
        <end position="163"/>
    </location>
</feature>
<organism evidence="6">
    <name type="scientific">Candidozyma auris</name>
    <name type="common">Yeast</name>
    <name type="synonym">Candida auris</name>
    <dbReference type="NCBI Taxonomy" id="498019"/>
    <lineage>
        <taxon>Eukaryota</taxon>
        <taxon>Fungi</taxon>
        <taxon>Dikarya</taxon>
        <taxon>Ascomycota</taxon>
        <taxon>Saccharomycotina</taxon>
        <taxon>Pichiomycetes</taxon>
        <taxon>Metschnikowiaceae</taxon>
        <taxon>Candidozyma</taxon>
    </lineage>
</organism>
<dbReference type="PANTHER" id="PTHR36100:SF1">
    <property type="entry name" value="BUD SITE SELECTION PROTEIN 4"/>
    <property type="match status" value="1"/>
</dbReference>
<keyword evidence="7" id="KW-1185">Reference proteome</keyword>
<dbReference type="GO" id="GO:0007120">
    <property type="term" value="P:axial cellular bud site selection"/>
    <property type="evidence" value="ECO:0007669"/>
    <property type="project" value="TreeGrafter"/>
</dbReference>
<dbReference type="OMA" id="CFNEWET"/>
<reference evidence="5 7" key="3">
    <citation type="journal article" date="2018" name="Nat. Commun.">
        <title>Genomic insights into multidrug-resistance, mating and virulence in Candida auris and related emerging species.</title>
        <authorList>
            <person name="Munoz J.F."/>
            <person name="Gade L."/>
            <person name="Chow N.A."/>
            <person name="Loparev V.N."/>
            <person name="Juieng P."/>
            <person name="Berkow E.L."/>
            <person name="Farrer R.A."/>
            <person name="Litvintseva A.P."/>
            <person name="Cuomo C.A."/>
        </authorList>
    </citation>
    <scope>GENOME REANNOTATION</scope>
    <source>
        <strain evidence="5 7">B8441</strain>
    </source>
</reference>
<dbReference type="PANTHER" id="PTHR36100">
    <property type="entry name" value="BUD SITE SELECTION PROTEIN 4"/>
    <property type="match status" value="1"/>
</dbReference>
<name>A0A2H0ZIV3_CANAR</name>
<dbReference type="GO" id="GO:0005525">
    <property type="term" value="F:GTP binding"/>
    <property type="evidence" value="ECO:0007669"/>
    <property type="project" value="TreeGrafter"/>
</dbReference>
<feature type="compositionally biased region" description="Basic and acidic residues" evidence="3">
    <location>
        <begin position="466"/>
        <end position="509"/>
    </location>
</feature>
<evidence type="ECO:0000256" key="2">
    <source>
        <dbReference type="ARBA" id="ARBA00023306"/>
    </source>
</evidence>
<feature type="compositionally biased region" description="Polar residues" evidence="3">
    <location>
        <begin position="206"/>
        <end position="219"/>
    </location>
</feature>
<feature type="compositionally biased region" description="Polar residues" evidence="3">
    <location>
        <begin position="612"/>
        <end position="624"/>
    </location>
</feature>
<evidence type="ECO:0000256" key="3">
    <source>
        <dbReference type="SAM" id="MobiDB-lite"/>
    </source>
</evidence>
<feature type="region of interest" description="Disordered" evidence="3">
    <location>
        <begin position="402"/>
        <end position="425"/>
    </location>
</feature>
<sequence>MTASPEKQSLLQDMDDPFTHENRSVDLLLQQIDPEGLNAEIDTSFSATASPTKPLNFPQMGSRPGPDIDSLEMARKEFNSSSDTYVSEHSDRIDNNNHSDNQNNLHIDSFDRNFATEANLNKTISLNLDQMASHLTLHDERAPSPSRSAMKSPTNPSSPRKSVAFPDADLEVHHHYAIENESSSRIEEEEVPYQPMNHAWSGVPKSHTQQASEKSVSTSPPQPPPHKSDTISSLLGNSEKSADVDRNVLSQYRVNQKNFSRMSLHEKLDLYLGQKHQDDLDIHMDRLDRLHQAETNETNQNIRSLSHHIELNHPQVENPLSMLSNSKEVHLRSAGSSQSSLPSLVDSNRYLSGSPVKSHSPGLALNDGIKGFPDHMADALFPQTNEAQHSDDSGVITFGVRQPASHEESSGISDNNEESVEHSFNSTKQSIMDLLNSASNHELEARRSSDELEQGNEKGVPFEEATNNKDEEVIRMEGHQQEDLSRKQFQHEEGRYSNHQEEYHHHEFQQESVSDVSVKNEEMSFVKPEETSDIKQEQYSFVKQEQNSFLGQEENEPAALGSPIKEEEQESSPYPDADDKMAGPYIKQEDHTVEFAEPPQMFLYPVKEETETSLSAPPTSNQSEDAFEVPIKEDAEQDKEPSPESVYEEAQQVGKGFSKDDLDNDTGSFCEQRSPSSWDEFSKALKLRNSAEDLSEPNEVDDDAPNARNYDRTASLLESKDLSRLTIEHSDNTAPQVGIAERGVKAQPHQVKLVKSPINSLSNTPIISPLEGKFRDDFKDSGVDGDDDDSEEMQEKLATTHHTPRNSDAIFQNESGASSVDNFEDSSEVPLGKTLAPPKVNQVVDATKPPAKPESDAESKSSEKEAIDADKDSSALANSSNVNPPNDIRLPEVETNNASFADFTAKLRVSSGNSANSMSYEELLSAEHDKEKAALDFLSIWHSQRKQRQSQNSASQSNVYDVPSVSNYNTADLSQYERYRIPSSLQPRKFKEINLVSKRIVSPDHVDLNVSGFLPEISQMSGFEDHLNDFIKPEDETSIRSMSRTNSKRNVSGGLQGARRVSSRYNSLRPVRVYSREIVPSSFVNSEGGPKRSRFHVPSFEIKRSNSILSPKNQYNDIFEDTQPTIRASGMKTLPSMDRDDVKRIMQLKKSMSQEEYSNLKFGGASQKIVQGQAGNFEHVQQKASIYSSMLSSIPTHTEERTTLDHVSNELSAKPIALESHEAFVREADQDDMPSSNRQVAPKSSEQSFLPDPEPEYVGFPSENIDEKESHANVTPLAESDSNRLNVIPGAYDISDASRTPKKENMNTSPVKVVIAPYKEDQPRSPIKVNSSPIKLVRQGSSITGIKLEDKFNGNASFDGTQIVNNKIRENKGHHFALSTVSVPTLNADVESEQRSTGPEILDDSKVHSGTASAARSREPSAVQEIPKERGKLFLRVTGIKNINLPDIQERNGRFNITLDNGVHCIKTPNYKMHKSAVYVGKEFELTVGKSLEFILTMKAIFEKPRETMKEIKERRVVKSKNKIGRMFGSKDIITTTKFVPQKVEDSWSHIVANDGSFARCYVDLDQYVDQITGTAANFNLNCFNEWATKSGSGARCEPYTIAQLEVKMLFVPRTEPYEILPTSIKSAYESLDDLRAEKDLKLEGYLHQEGGDCETWKKRFFKLSGTNLIAHSEFSHKTRAKINLAKVVEVIYVDKENMNRSSSNYRNFSVILLVENAFKIRFANGEIIDFGAPNKEEKIKWISTIQDIVYRNKFRRQPWVKIMQKNNVGKPRPRSIMSFASDLRN</sequence>
<comment type="caution">
    <text evidence="6">The sequence shown here is derived from an EMBL/GenBank/DDBJ whole genome shotgun (WGS) entry which is preliminary data.</text>
</comment>
<feature type="compositionally biased region" description="Polar residues" evidence="3">
    <location>
        <begin position="665"/>
        <end position="679"/>
    </location>
</feature>
<evidence type="ECO:0000256" key="1">
    <source>
        <dbReference type="ARBA" id="ARBA00022618"/>
    </source>
</evidence>
<dbReference type="PROSITE" id="PS50003">
    <property type="entry name" value="PH_DOMAIN"/>
    <property type="match status" value="1"/>
</dbReference>
<feature type="region of interest" description="Disordered" evidence="3">
    <location>
        <begin position="1393"/>
        <end position="1420"/>
    </location>
</feature>
<feature type="region of interest" description="Disordered" evidence="3">
    <location>
        <begin position="760"/>
        <end position="892"/>
    </location>
</feature>
<proteinExistence type="predicted"/>
<feature type="region of interest" description="Disordered" evidence="3">
    <location>
        <begin position="441"/>
        <end position="516"/>
    </location>
</feature>